<feature type="compositionally biased region" description="Acidic residues" evidence="1">
    <location>
        <begin position="376"/>
        <end position="393"/>
    </location>
</feature>
<gene>
    <name evidence="2" type="ORF">TBIB3V08_LOCUS2330</name>
</gene>
<dbReference type="GO" id="GO:0005634">
    <property type="term" value="C:nucleus"/>
    <property type="evidence" value="ECO:0007669"/>
    <property type="project" value="TreeGrafter"/>
</dbReference>
<evidence type="ECO:0000313" key="2">
    <source>
        <dbReference type="EMBL" id="CAD7439783.1"/>
    </source>
</evidence>
<dbReference type="PANTHER" id="PTHR14689:SF0">
    <property type="entry name" value="COILED-COIL DOMAIN-CONTAINING PROTEIN 82"/>
    <property type="match status" value="1"/>
</dbReference>
<feature type="compositionally biased region" description="Acidic residues" evidence="1">
    <location>
        <begin position="192"/>
        <end position="209"/>
    </location>
</feature>
<feature type="region of interest" description="Disordered" evidence="1">
    <location>
        <begin position="130"/>
        <end position="240"/>
    </location>
</feature>
<feature type="region of interest" description="Disordered" evidence="1">
    <location>
        <begin position="370"/>
        <end position="393"/>
    </location>
</feature>
<protein>
    <submittedName>
        <fullName evidence="2">Uncharacterized protein</fullName>
    </submittedName>
</protein>
<reference evidence="2" key="1">
    <citation type="submission" date="2020-11" db="EMBL/GenBank/DDBJ databases">
        <authorList>
            <person name="Tran Van P."/>
        </authorList>
    </citation>
    <scope>NUCLEOTIDE SEQUENCE</scope>
</reference>
<organism evidence="2">
    <name type="scientific">Timema bartmani</name>
    <dbReference type="NCBI Taxonomy" id="61472"/>
    <lineage>
        <taxon>Eukaryota</taxon>
        <taxon>Metazoa</taxon>
        <taxon>Ecdysozoa</taxon>
        <taxon>Arthropoda</taxon>
        <taxon>Hexapoda</taxon>
        <taxon>Insecta</taxon>
        <taxon>Pterygota</taxon>
        <taxon>Neoptera</taxon>
        <taxon>Polyneoptera</taxon>
        <taxon>Phasmatodea</taxon>
        <taxon>Timematodea</taxon>
        <taxon>Timematoidea</taxon>
        <taxon>Timematidae</taxon>
        <taxon>Timema</taxon>
    </lineage>
</organism>
<feature type="compositionally biased region" description="Basic residues" evidence="1">
    <location>
        <begin position="172"/>
        <end position="185"/>
    </location>
</feature>
<sequence>MAEKGSLCFSRQNDNTKTIASKTPREGAWLVAFRIHGYQDLEKTASVSSATILTDLYLLDHVIRMEEERMPNKALKNKEKGRRLRTRWMDQAQKDIKAKGADWRRMAEGDVCRDRQDWKRMCQMIRSGGNLGTMKKKYTGDESENEFSVDEPEELQGSDDDWTPAAGETGRRTSRRLRNTANKKPRLAEPSSSEEEEEEEEEEEDEDSDTSAKGKKAKVVAPSPKSRGRPGRKPQITPVATSKLKAKIGVGDNIVSCEATSTTGVAAAAAAANNANAPTEKEFTSGAFVVLKTDISNGGDPPIWKIDGKALLQKYVPFEQDGKMLYKNTSTYSGWSANNKDLYYPAPIVFKMQNRKETIVEFLKDNIKVDAPKSDDGEDGTEEGEEEGVAETA</sequence>
<name>A0A7R9HXE0_9NEOP</name>
<proteinExistence type="predicted"/>
<dbReference type="EMBL" id="OD564784">
    <property type="protein sequence ID" value="CAD7439783.1"/>
    <property type="molecule type" value="Genomic_DNA"/>
</dbReference>
<dbReference type="PANTHER" id="PTHR14689">
    <property type="entry name" value="PHORBOL-ESTER_DAG-TYPE DOMAIN-CONTAINING PROTEIN"/>
    <property type="match status" value="1"/>
</dbReference>
<feature type="compositionally biased region" description="Acidic residues" evidence="1">
    <location>
        <begin position="141"/>
        <end position="162"/>
    </location>
</feature>
<accession>A0A7R9HXE0</accession>
<evidence type="ECO:0000256" key="1">
    <source>
        <dbReference type="SAM" id="MobiDB-lite"/>
    </source>
</evidence>
<dbReference type="AlphaFoldDB" id="A0A7R9HXE0"/>